<dbReference type="InterPro" id="IPR041496">
    <property type="entry name" value="YitH/HolE_GNAT"/>
</dbReference>
<dbReference type="EMBL" id="CP051461">
    <property type="protein sequence ID" value="QJC55249.1"/>
    <property type="molecule type" value="Genomic_DNA"/>
</dbReference>
<dbReference type="Pfam" id="PF18014">
    <property type="entry name" value="Acetyltransf_18"/>
    <property type="match status" value="1"/>
</dbReference>
<dbReference type="PROSITE" id="PS51186">
    <property type="entry name" value="GNAT"/>
    <property type="match status" value="1"/>
</dbReference>
<evidence type="ECO:0000313" key="3">
    <source>
        <dbReference type="Proteomes" id="UP000502041"/>
    </source>
</evidence>
<keyword evidence="3" id="KW-1185">Reference proteome</keyword>
<feature type="domain" description="N-acetyltransferase" evidence="1">
    <location>
        <begin position="19"/>
        <end position="155"/>
    </location>
</feature>
<dbReference type="Gene3D" id="3.40.630.90">
    <property type="match status" value="1"/>
</dbReference>
<proteinExistence type="predicted"/>
<sequence length="303" mass="33272">MTTPASFDDCPLQALPADFELAEMAQHETLILEAWAAAEGWNPGLNDLSLAWRVAPNAFIALRHKNELVAGGTVMAYDSGQSGFMGLFIVRKDYRARGLGGLLWHYRLKVLCQRLLPDAPIGMDGVLEMLPFYQRGGFVFSHFDCRYEGLAKPDSGSDFVGHLQALAQVPFEVLLDFDSRHVAGPRETFLRAWVNQPGSVGLADYSDQQLRGYGMLRACRQGFKIGPLFADSLDTATKLLFALMARIPGQPLALDVPDCNPAALALAEHAGLRKTFACAKMYHGSMPDLLQQQVFGVTSFEFG</sequence>
<evidence type="ECO:0000313" key="2">
    <source>
        <dbReference type="EMBL" id="QJC55249.1"/>
    </source>
</evidence>
<dbReference type="RefSeq" id="WP_202882409.1">
    <property type="nucleotide sequence ID" value="NZ_CP051461.1"/>
</dbReference>
<name>A0A6H2H5W8_9BURK</name>
<dbReference type="KEGG" id="pvac:HC248_00527"/>
<evidence type="ECO:0000259" key="1">
    <source>
        <dbReference type="PROSITE" id="PS51186"/>
    </source>
</evidence>
<gene>
    <name evidence="2" type="ORF">HC248_00527</name>
</gene>
<organism evidence="2 3">
    <name type="scientific">Polaromonas vacuolata</name>
    <dbReference type="NCBI Taxonomy" id="37448"/>
    <lineage>
        <taxon>Bacteria</taxon>
        <taxon>Pseudomonadati</taxon>
        <taxon>Pseudomonadota</taxon>
        <taxon>Betaproteobacteria</taxon>
        <taxon>Burkholderiales</taxon>
        <taxon>Comamonadaceae</taxon>
        <taxon>Polaromonas</taxon>
    </lineage>
</organism>
<reference evidence="2 3" key="1">
    <citation type="submission" date="2020-04" db="EMBL/GenBank/DDBJ databases">
        <title>Complete genome of a Psychrophilic, Marine, Gas Vacuolate Bacterium Polaromonas vacuolata KCTC 22033T.</title>
        <authorList>
            <person name="Hwang K."/>
            <person name="Kim K.M."/>
        </authorList>
    </citation>
    <scope>NUCLEOTIDE SEQUENCE [LARGE SCALE GENOMIC DNA]</scope>
    <source>
        <strain evidence="2 3">KCTC 22033</strain>
    </source>
</reference>
<dbReference type="PANTHER" id="PTHR47237:SF1">
    <property type="entry name" value="SLL0310 PROTEIN"/>
    <property type="match status" value="1"/>
</dbReference>
<dbReference type="InterPro" id="IPR052729">
    <property type="entry name" value="Acyl/Acetyltrans_Enzymes"/>
</dbReference>
<dbReference type="GO" id="GO:0016747">
    <property type="term" value="F:acyltransferase activity, transferring groups other than amino-acyl groups"/>
    <property type="evidence" value="ECO:0007669"/>
    <property type="project" value="InterPro"/>
</dbReference>
<dbReference type="Proteomes" id="UP000502041">
    <property type="component" value="Chromosome"/>
</dbReference>
<dbReference type="Gene3D" id="3.40.630.30">
    <property type="match status" value="1"/>
</dbReference>
<dbReference type="AlphaFoldDB" id="A0A6H2H5W8"/>
<dbReference type="SUPFAM" id="SSF55729">
    <property type="entry name" value="Acyl-CoA N-acyltransferases (Nat)"/>
    <property type="match status" value="1"/>
</dbReference>
<dbReference type="PANTHER" id="PTHR47237">
    <property type="entry name" value="SLL0310 PROTEIN"/>
    <property type="match status" value="1"/>
</dbReference>
<accession>A0A6H2H5W8</accession>
<dbReference type="InterPro" id="IPR000182">
    <property type="entry name" value="GNAT_dom"/>
</dbReference>
<dbReference type="Pfam" id="PF00583">
    <property type="entry name" value="Acetyltransf_1"/>
    <property type="match status" value="1"/>
</dbReference>
<dbReference type="InterPro" id="IPR016181">
    <property type="entry name" value="Acyl_CoA_acyltransferase"/>
</dbReference>
<protein>
    <recommendedName>
        <fullName evidence="1">N-acetyltransferase domain-containing protein</fullName>
    </recommendedName>
</protein>